<dbReference type="PANTHER" id="PTHR10434">
    <property type="entry name" value="1-ACYL-SN-GLYCEROL-3-PHOSPHATE ACYLTRANSFERASE"/>
    <property type="match status" value="1"/>
</dbReference>
<dbReference type="GO" id="GO:0006654">
    <property type="term" value="P:phosphatidic acid biosynthetic process"/>
    <property type="evidence" value="ECO:0007669"/>
    <property type="project" value="TreeGrafter"/>
</dbReference>
<feature type="region of interest" description="Disordered" evidence="3">
    <location>
        <begin position="233"/>
        <end position="255"/>
    </location>
</feature>
<organism evidence="5 6">
    <name type="scientific">Dermacoccus abyssi</name>
    <dbReference type="NCBI Taxonomy" id="322596"/>
    <lineage>
        <taxon>Bacteria</taxon>
        <taxon>Bacillati</taxon>
        <taxon>Actinomycetota</taxon>
        <taxon>Actinomycetes</taxon>
        <taxon>Micrococcales</taxon>
        <taxon>Dermacoccaceae</taxon>
        <taxon>Dermacoccus</taxon>
    </lineage>
</organism>
<evidence type="ECO:0000256" key="1">
    <source>
        <dbReference type="ARBA" id="ARBA00022679"/>
    </source>
</evidence>
<evidence type="ECO:0000259" key="4">
    <source>
        <dbReference type="SMART" id="SM00563"/>
    </source>
</evidence>
<dbReference type="EMBL" id="QWLM01000003">
    <property type="protein sequence ID" value="RHW47219.1"/>
    <property type="molecule type" value="Genomic_DNA"/>
</dbReference>
<feature type="domain" description="Phospholipid/glycerol acyltransferase" evidence="4">
    <location>
        <begin position="46"/>
        <end position="164"/>
    </location>
</feature>
<dbReference type="Proteomes" id="UP000285376">
    <property type="component" value="Unassembled WGS sequence"/>
</dbReference>
<sequence length="255" mass="27388">MSDVSLDESERNGVVRFITRVVAPGISPWLRETWRGAEHVPDHGPAVIAGNHLSYSDPFVLGRFLLHAGRLPHFLGKAEVFATPVLGPLLKRAGQIPVHRGTARAADSFSAAVDAVESGKIVCLLPEGTLTRDPDLWPMAGKSGAARIALTTGCPLVPVAMWGPERILPPRRNALKSLPSAVVRRHDVTVSAGPPVDLDDLRARPLDAEVLTEATARVMAAITELLVEIRGESPTTTPLDNPRVRSRSSRTEGAR</sequence>
<evidence type="ECO:0000256" key="2">
    <source>
        <dbReference type="ARBA" id="ARBA00023315"/>
    </source>
</evidence>
<dbReference type="SUPFAM" id="SSF69593">
    <property type="entry name" value="Glycerol-3-phosphate (1)-acyltransferase"/>
    <property type="match status" value="1"/>
</dbReference>
<evidence type="ECO:0000256" key="3">
    <source>
        <dbReference type="SAM" id="MobiDB-lite"/>
    </source>
</evidence>
<keyword evidence="1 5" id="KW-0808">Transferase</keyword>
<evidence type="ECO:0000313" key="6">
    <source>
        <dbReference type="Proteomes" id="UP000285376"/>
    </source>
</evidence>
<dbReference type="SMART" id="SM00563">
    <property type="entry name" value="PlsC"/>
    <property type="match status" value="1"/>
</dbReference>
<name>A0A417Z974_9MICO</name>
<proteinExistence type="predicted"/>
<dbReference type="GO" id="GO:0003841">
    <property type="term" value="F:1-acylglycerol-3-phosphate O-acyltransferase activity"/>
    <property type="evidence" value="ECO:0007669"/>
    <property type="project" value="TreeGrafter"/>
</dbReference>
<dbReference type="RefSeq" id="WP_118912766.1">
    <property type="nucleotide sequence ID" value="NZ_CBCRVH010000007.1"/>
</dbReference>
<evidence type="ECO:0000313" key="5">
    <source>
        <dbReference type="EMBL" id="RHW47219.1"/>
    </source>
</evidence>
<dbReference type="InterPro" id="IPR002123">
    <property type="entry name" value="Plipid/glycerol_acylTrfase"/>
</dbReference>
<dbReference type="PANTHER" id="PTHR10434:SF55">
    <property type="entry name" value="POSSIBLE ACYLTRANSFERASE"/>
    <property type="match status" value="1"/>
</dbReference>
<reference evidence="5 6" key="1">
    <citation type="submission" date="2018-08" db="EMBL/GenBank/DDBJ databases">
        <title>Whole genome sequence analysis of Dermacoccus abyssi bacteria isolated from Deep Mariana trench Micromonospora spp reveals genes involved in the environmental adaptation and production of secondary metabolites.</title>
        <authorList>
            <person name="Abdel-Mageed W.M."/>
            <person name="Lehri B."/>
            <person name="Nouioui I."/>
            <person name="Goodfellow I."/>
            <person name="Jaspars M."/>
            <person name="Karlyshev A."/>
        </authorList>
    </citation>
    <scope>NUCLEOTIDE SEQUENCE [LARGE SCALE GENOMIC DNA]</scope>
    <source>
        <strain evidence="5 6">MT1.1</strain>
    </source>
</reference>
<gene>
    <name evidence="5" type="ORF">D1832_04390</name>
</gene>
<dbReference type="AlphaFoldDB" id="A0A417Z974"/>
<protein>
    <submittedName>
        <fullName evidence="5">1-acyl-sn-glycerol-3-phosphate acyltransferase</fullName>
    </submittedName>
</protein>
<keyword evidence="2 5" id="KW-0012">Acyltransferase</keyword>
<dbReference type="CDD" id="cd07989">
    <property type="entry name" value="LPLAT_AGPAT-like"/>
    <property type="match status" value="1"/>
</dbReference>
<dbReference type="Pfam" id="PF01553">
    <property type="entry name" value="Acyltransferase"/>
    <property type="match status" value="1"/>
</dbReference>
<comment type="caution">
    <text evidence="5">The sequence shown here is derived from an EMBL/GenBank/DDBJ whole genome shotgun (WGS) entry which is preliminary data.</text>
</comment>
<accession>A0A417Z974</accession>
<dbReference type="GO" id="GO:0005886">
    <property type="term" value="C:plasma membrane"/>
    <property type="evidence" value="ECO:0007669"/>
    <property type="project" value="TreeGrafter"/>
</dbReference>